<dbReference type="CDD" id="cd14509">
    <property type="entry name" value="PTP_PTEN"/>
    <property type="match status" value="1"/>
</dbReference>
<dbReference type="InterPro" id="IPR000387">
    <property type="entry name" value="Tyr_Pase_dom"/>
</dbReference>
<feature type="domain" description="Phosphatase tensin-type" evidence="7">
    <location>
        <begin position="55"/>
        <end position="226"/>
    </location>
</feature>
<evidence type="ECO:0000313" key="8">
    <source>
        <dbReference type="EMBL" id="KAK8776839.1"/>
    </source>
</evidence>
<comment type="similarity">
    <text evidence="2">Belongs to the PTEN phosphatase protein family.</text>
</comment>
<keyword evidence="4" id="KW-0378">Hydrolase</keyword>
<comment type="caution">
    <text evidence="8">The sequence shown here is derived from an EMBL/GenBank/DDBJ whole genome shotgun (WGS) entry which is preliminary data.</text>
</comment>
<dbReference type="GO" id="GO:0004725">
    <property type="term" value="F:protein tyrosine phosphatase activity"/>
    <property type="evidence" value="ECO:0007669"/>
    <property type="project" value="TreeGrafter"/>
</dbReference>
<dbReference type="GO" id="GO:0008285">
    <property type="term" value="P:negative regulation of cell population proliferation"/>
    <property type="evidence" value="ECO:0007669"/>
    <property type="project" value="TreeGrafter"/>
</dbReference>
<accession>A0AAQ4EQ27</accession>
<organism evidence="8 9">
    <name type="scientific">Amblyomma americanum</name>
    <name type="common">Lone star tick</name>
    <dbReference type="NCBI Taxonomy" id="6943"/>
    <lineage>
        <taxon>Eukaryota</taxon>
        <taxon>Metazoa</taxon>
        <taxon>Ecdysozoa</taxon>
        <taxon>Arthropoda</taxon>
        <taxon>Chelicerata</taxon>
        <taxon>Arachnida</taxon>
        <taxon>Acari</taxon>
        <taxon>Parasitiformes</taxon>
        <taxon>Ixodida</taxon>
        <taxon>Ixodoidea</taxon>
        <taxon>Ixodidae</taxon>
        <taxon>Amblyomminae</taxon>
        <taxon>Amblyomma</taxon>
    </lineage>
</organism>
<dbReference type="PROSITE" id="PS50056">
    <property type="entry name" value="TYR_PHOSPHATASE_2"/>
    <property type="match status" value="1"/>
</dbReference>
<dbReference type="GO" id="GO:0043005">
    <property type="term" value="C:neuron projection"/>
    <property type="evidence" value="ECO:0007669"/>
    <property type="project" value="UniProtKB-SubCell"/>
</dbReference>
<feature type="domain" description="Tyrosine specific protein phosphatases" evidence="6">
    <location>
        <begin position="143"/>
        <end position="200"/>
    </location>
</feature>
<evidence type="ECO:0000259" key="7">
    <source>
        <dbReference type="PROSITE" id="PS51181"/>
    </source>
</evidence>
<sequence>MCISLLHRFPAAVCDYLVTFPVPLLAYCGTGCLPSCWSRMTMTARIKQVVSKNKKRYQDEDFDLDLSYISDNIIAMGFPAEKLEGVFRNHMDDVQKFLEKKHRGHYKIYNLCSERQYDAKKFENRVAHYPFKDHNPPKIDLIKPFCEDVERWLSSHSENVAVIHCKAGKGRTGVMVCSYLVHCRMFTTARDALSYYSERRTTDLKGVTIPSQRRYVEYYAKLVSMHEEYNPETLELHSLSLEPVPTFNGGTC</sequence>
<dbReference type="GO" id="GO:0005634">
    <property type="term" value="C:nucleus"/>
    <property type="evidence" value="ECO:0007669"/>
    <property type="project" value="TreeGrafter"/>
</dbReference>
<dbReference type="GO" id="GO:0016314">
    <property type="term" value="F:phosphatidylinositol-3,4,5-trisphosphate 3-phosphatase activity"/>
    <property type="evidence" value="ECO:0007669"/>
    <property type="project" value="UniProtKB-EC"/>
</dbReference>
<dbReference type="InterPro" id="IPR045101">
    <property type="entry name" value="PTP_PTEN"/>
</dbReference>
<keyword evidence="5" id="KW-0904">Protein phosphatase</keyword>
<evidence type="ECO:0000313" key="9">
    <source>
        <dbReference type="Proteomes" id="UP001321473"/>
    </source>
</evidence>
<dbReference type="InterPro" id="IPR029021">
    <property type="entry name" value="Prot-tyrosine_phosphatase-like"/>
</dbReference>
<dbReference type="GO" id="GO:0046856">
    <property type="term" value="P:phosphatidylinositol dephosphorylation"/>
    <property type="evidence" value="ECO:0007669"/>
    <property type="project" value="TreeGrafter"/>
</dbReference>
<evidence type="ECO:0000256" key="3">
    <source>
        <dbReference type="ARBA" id="ARBA00013015"/>
    </source>
</evidence>
<evidence type="ECO:0000256" key="4">
    <source>
        <dbReference type="ARBA" id="ARBA00022801"/>
    </source>
</evidence>
<evidence type="ECO:0000259" key="6">
    <source>
        <dbReference type="PROSITE" id="PS50056"/>
    </source>
</evidence>
<dbReference type="AlphaFoldDB" id="A0AAQ4EQ27"/>
<dbReference type="GO" id="GO:0048870">
    <property type="term" value="P:cell motility"/>
    <property type="evidence" value="ECO:0007669"/>
    <property type="project" value="TreeGrafter"/>
</dbReference>
<dbReference type="SMART" id="SM01301">
    <property type="entry name" value="PTPlike_phytase"/>
    <property type="match status" value="1"/>
</dbReference>
<dbReference type="Pfam" id="PF22785">
    <property type="entry name" value="Tc-R-P"/>
    <property type="match status" value="1"/>
</dbReference>
<name>A0AAQ4EQ27_AMBAM</name>
<gene>
    <name evidence="8" type="ORF">V5799_029818</name>
</gene>
<dbReference type="SMART" id="SM00404">
    <property type="entry name" value="PTPc_motif"/>
    <property type="match status" value="1"/>
</dbReference>
<feature type="non-terminal residue" evidence="8">
    <location>
        <position position="252"/>
    </location>
</feature>
<keyword evidence="9" id="KW-1185">Reference proteome</keyword>
<dbReference type="PROSITE" id="PS00383">
    <property type="entry name" value="TYR_PHOSPHATASE_1"/>
    <property type="match status" value="1"/>
</dbReference>
<protein>
    <recommendedName>
        <fullName evidence="3">phosphatidylinositol-3,4,5-trisphosphate 3-phosphatase</fullName>
        <ecNumber evidence="3">3.1.3.67</ecNumber>
    </recommendedName>
</protein>
<dbReference type="PROSITE" id="PS51181">
    <property type="entry name" value="PPASE_TENSIN"/>
    <property type="match status" value="1"/>
</dbReference>
<dbReference type="GO" id="GO:0005886">
    <property type="term" value="C:plasma membrane"/>
    <property type="evidence" value="ECO:0007669"/>
    <property type="project" value="TreeGrafter"/>
</dbReference>
<dbReference type="FunFam" id="3.90.190.10:FF:000029">
    <property type="entry name" value="Phosphatidylinositol 3,4,5-trisphosphate 3-phosphatase and dual-specificity protein phosphatase PTEN"/>
    <property type="match status" value="1"/>
</dbReference>
<dbReference type="PANTHER" id="PTHR12305">
    <property type="entry name" value="PHOSPHATASE WITH HOMOLOGY TO TENSIN"/>
    <property type="match status" value="1"/>
</dbReference>
<dbReference type="EC" id="3.1.3.67" evidence="3"/>
<dbReference type="Gene3D" id="3.90.190.10">
    <property type="entry name" value="Protein tyrosine phosphatase superfamily"/>
    <property type="match status" value="1"/>
</dbReference>
<dbReference type="SUPFAM" id="SSF52799">
    <property type="entry name" value="(Phosphotyrosine protein) phosphatases II"/>
    <property type="match status" value="1"/>
</dbReference>
<dbReference type="GO" id="GO:0043491">
    <property type="term" value="P:phosphatidylinositol 3-kinase/protein kinase B signal transduction"/>
    <property type="evidence" value="ECO:0007669"/>
    <property type="project" value="TreeGrafter"/>
</dbReference>
<dbReference type="InterPro" id="IPR051281">
    <property type="entry name" value="Dual-spec_lipid-protein_phosph"/>
</dbReference>
<evidence type="ECO:0000256" key="5">
    <source>
        <dbReference type="ARBA" id="ARBA00022912"/>
    </source>
</evidence>
<dbReference type="InterPro" id="IPR029023">
    <property type="entry name" value="Tensin_phosphatase"/>
</dbReference>
<dbReference type="InterPro" id="IPR016130">
    <property type="entry name" value="Tyr_Pase_AS"/>
</dbReference>
<dbReference type="GO" id="GO:0051896">
    <property type="term" value="P:regulation of phosphatidylinositol 3-kinase/protein kinase B signal transduction"/>
    <property type="evidence" value="ECO:0007669"/>
    <property type="project" value="TreeGrafter"/>
</dbReference>
<evidence type="ECO:0000256" key="2">
    <source>
        <dbReference type="ARBA" id="ARBA00007881"/>
    </source>
</evidence>
<comment type="subcellular location">
    <subcellularLocation>
        <location evidence="1">Cell projection</location>
        <location evidence="1">Neuron projection</location>
    </subcellularLocation>
</comment>
<dbReference type="EMBL" id="JARKHS020012524">
    <property type="protein sequence ID" value="KAK8776839.1"/>
    <property type="molecule type" value="Genomic_DNA"/>
</dbReference>
<dbReference type="Proteomes" id="UP001321473">
    <property type="component" value="Unassembled WGS sequence"/>
</dbReference>
<dbReference type="PANTHER" id="PTHR12305:SF81">
    <property type="entry name" value="PHOSPHATIDYLINOSITOL 3,4,5-TRISPHOSPHATE 3-PHOSPHATASE AND DUAL-SPECIFICITY PROTEIN PHOSPHATASE PTEN"/>
    <property type="match status" value="1"/>
</dbReference>
<dbReference type="InterPro" id="IPR003595">
    <property type="entry name" value="Tyr_Pase_cat"/>
</dbReference>
<proteinExistence type="inferred from homology"/>
<dbReference type="GO" id="GO:0005829">
    <property type="term" value="C:cytosol"/>
    <property type="evidence" value="ECO:0007669"/>
    <property type="project" value="TreeGrafter"/>
</dbReference>
<evidence type="ECO:0000256" key="1">
    <source>
        <dbReference type="ARBA" id="ARBA00004487"/>
    </source>
</evidence>
<reference evidence="8 9" key="1">
    <citation type="journal article" date="2023" name="Arcadia Sci">
        <title>De novo assembly of a long-read Amblyomma americanum tick genome.</title>
        <authorList>
            <person name="Chou S."/>
            <person name="Poskanzer K.E."/>
            <person name="Rollins M."/>
            <person name="Thuy-Boun P.S."/>
        </authorList>
    </citation>
    <scope>NUCLEOTIDE SEQUENCE [LARGE SCALE GENOMIC DNA]</scope>
    <source>
        <strain evidence="8">F_SG_1</strain>
        <tissue evidence="8">Salivary glands</tissue>
    </source>
</reference>